<evidence type="ECO:0000313" key="5">
    <source>
        <dbReference type="EMBL" id="MFC4313317.1"/>
    </source>
</evidence>
<dbReference type="InterPro" id="IPR045851">
    <property type="entry name" value="AMP-bd_C_sf"/>
</dbReference>
<comment type="similarity">
    <text evidence="1">Belongs to the ATP-dependent AMP-binding enzyme family.</text>
</comment>
<protein>
    <submittedName>
        <fullName evidence="5">Class I adenylate-forming enzyme family protein</fullName>
    </submittedName>
</protein>
<reference evidence="6" key="1">
    <citation type="journal article" date="2019" name="Int. J. Syst. Evol. Microbiol.">
        <title>The Global Catalogue of Microorganisms (GCM) 10K type strain sequencing project: providing services to taxonomists for standard genome sequencing and annotation.</title>
        <authorList>
            <consortium name="The Broad Institute Genomics Platform"/>
            <consortium name="The Broad Institute Genome Sequencing Center for Infectious Disease"/>
            <person name="Wu L."/>
            <person name="Ma J."/>
        </authorList>
    </citation>
    <scope>NUCLEOTIDE SEQUENCE [LARGE SCALE GENOMIC DNA]</scope>
    <source>
        <strain evidence="6">CGMCC 1.10759</strain>
    </source>
</reference>
<dbReference type="EMBL" id="JBHSDU010000015">
    <property type="protein sequence ID" value="MFC4313317.1"/>
    <property type="molecule type" value="Genomic_DNA"/>
</dbReference>
<dbReference type="PANTHER" id="PTHR43201:SF5">
    <property type="entry name" value="MEDIUM-CHAIN ACYL-COA LIGASE ACSF2, MITOCHONDRIAL"/>
    <property type="match status" value="1"/>
</dbReference>
<dbReference type="RefSeq" id="WP_380603523.1">
    <property type="nucleotide sequence ID" value="NZ_JBHSDU010000015.1"/>
</dbReference>
<evidence type="ECO:0000313" key="6">
    <source>
        <dbReference type="Proteomes" id="UP001595904"/>
    </source>
</evidence>
<dbReference type="PROSITE" id="PS00455">
    <property type="entry name" value="AMP_BINDING"/>
    <property type="match status" value="1"/>
</dbReference>
<dbReference type="Gene3D" id="3.30.300.30">
    <property type="match status" value="1"/>
</dbReference>
<evidence type="ECO:0000256" key="2">
    <source>
        <dbReference type="ARBA" id="ARBA00022598"/>
    </source>
</evidence>
<organism evidence="5 6">
    <name type="scientific">Steroidobacter flavus</name>
    <dbReference type="NCBI Taxonomy" id="1842136"/>
    <lineage>
        <taxon>Bacteria</taxon>
        <taxon>Pseudomonadati</taxon>
        <taxon>Pseudomonadota</taxon>
        <taxon>Gammaproteobacteria</taxon>
        <taxon>Steroidobacterales</taxon>
        <taxon>Steroidobacteraceae</taxon>
        <taxon>Steroidobacter</taxon>
    </lineage>
</organism>
<name>A0ABV8T250_9GAMM</name>
<keyword evidence="2" id="KW-0436">Ligase</keyword>
<dbReference type="Proteomes" id="UP001595904">
    <property type="component" value="Unassembled WGS sequence"/>
</dbReference>
<accession>A0ABV8T250</accession>
<dbReference type="SUPFAM" id="SSF56801">
    <property type="entry name" value="Acetyl-CoA synthetase-like"/>
    <property type="match status" value="1"/>
</dbReference>
<gene>
    <name evidence="5" type="ORF">ACFPN2_29830</name>
</gene>
<dbReference type="PANTHER" id="PTHR43201">
    <property type="entry name" value="ACYL-COA SYNTHETASE"/>
    <property type="match status" value="1"/>
</dbReference>
<dbReference type="InterPro" id="IPR025110">
    <property type="entry name" value="AMP-bd_C"/>
</dbReference>
<evidence type="ECO:0000256" key="1">
    <source>
        <dbReference type="ARBA" id="ARBA00006432"/>
    </source>
</evidence>
<evidence type="ECO:0000259" key="3">
    <source>
        <dbReference type="Pfam" id="PF00501"/>
    </source>
</evidence>
<evidence type="ECO:0000259" key="4">
    <source>
        <dbReference type="Pfam" id="PF13193"/>
    </source>
</evidence>
<feature type="domain" description="AMP-binding enzyme C-terminal" evidence="4">
    <location>
        <begin position="422"/>
        <end position="497"/>
    </location>
</feature>
<dbReference type="InterPro" id="IPR020845">
    <property type="entry name" value="AMP-binding_CS"/>
</dbReference>
<dbReference type="InterPro" id="IPR042099">
    <property type="entry name" value="ANL_N_sf"/>
</dbReference>
<dbReference type="Pfam" id="PF13193">
    <property type="entry name" value="AMP-binding_C"/>
    <property type="match status" value="1"/>
</dbReference>
<comment type="caution">
    <text evidence="5">The sequence shown here is derived from an EMBL/GenBank/DDBJ whole genome shotgun (WGS) entry which is preliminary data.</text>
</comment>
<dbReference type="Gene3D" id="3.40.50.12780">
    <property type="entry name" value="N-terminal domain of ligase-like"/>
    <property type="match status" value="1"/>
</dbReference>
<keyword evidence="6" id="KW-1185">Reference proteome</keyword>
<feature type="domain" description="AMP-dependent synthetase/ligase" evidence="3">
    <location>
        <begin position="9"/>
        <end position="372"/>
    </location>
</feature>
<proteinExistence type="inferred from homology"/>
<dbReference type="Pfam" id="PF00501">
    <property type="entry name" value="AMP-binding"/>
    <property type="match status" value="1"/>
</dbReference>
<dbReference type="InterPro" id="IPR000873">
    <property type="entry name" value="AMP-dep_synth/lig_dom"/>
</dbReference>
<sequence length="504" mass="54162">MSASLVHDFDWIARQLPDAPALSWHGGVWTYAQLRRAVGCMQGRLRELPPGARVALLVRNSPHYVASYFGVIAAGCVAVPLNVQERASVLSRQIEHAGCDAVIADPLHQEWGALTAAIGATVPLVVTLDLQPGPAGCDAFCAALTGEAATEPELTLLERQVEAPAMMIYTSGTTSRPKGVLLSNGNLVANARAIAAYLQITPTDKVLCGLPFHFSYGSSVLNSNLISGAQLLLEDNFAFPQQTLKKMQDEGVTGFPGVPSTFALLLGRCQLSDFDLSKLRYLTQAGGSMPRAQIEKLRQQLPHTQVFIMYGQTEATARLSYLAPEHLEAKLGSVGMPLPGVEIEVRSEGKVVATGEIGEICARGPNVMLGYWREPELTSQVLRDGWLHTGDLGHVDSEGFLYIDGRAVEMIKVGAFRVSPQEVEEVLATFPGVQEVAVTGVADEVLGQSIKAVIVLREGAPADLRGIKAHCRQHLASYKVPKIVEFAAALPRTSSGKVQRFKLA</sequence>